<feature type="domain" description="Pre-mRNA processing factor 4 (PRP4)-like" evidence="8">
    <location>
        <begin position="1"/>
        <end position="50"/>
    </location>
</feature>
<dbReference type="InterPro" id="IPR039979">
    <property type="entry name" value="PRPF18"/>
</dbReference>
<evidence type="ECO:0000256" key="1">
    <source>
        <dbReference type="ARBA" id="ARBA00004123"/>
    </source>
</evidence>
<dbReference type="Gene3D" id="4.10.280.110">
    <property type="entry name" value="Pre-mRNA processing factor 4 domain"/>
    <property type="match status" value="1"/>
</dbReference>
<evidence type="ECO:0000313" key="9">
    <source>
        <dbReference type="EMBL" id="RKP38819.1"/>
    </source>
</evidence>
<feature type="non-terminal residue" evidence="9">
    <location>
        <position position="1"/>
    </location>
</feature>
<dbReference type="EMBL" id="ML002326">
    <property type="protein sequence ID" value="RKP38819.1"/>
    <property type="molecule type" value="Genomic_DNA"/>
</dbReference>
<keyword evidence="4" id="KW-0507">mRNA processing</keyword>
<dbReference type="STRING" id="215637.A0A4V1J5E9"/>
<dbReference type="PANTHER" id="PTHR13007:SF19">
    <property type="entry name" value="PRE-MRNA-SPLICING FACTOR 18"/>
    <property type="match status" value="1"/>
</dbReference>
<dbReference type="GO" id="GO:0046540">
    <property type="term" value="C:U4/U6 x U5 tri-snRNP complex"/>
    <property type="evidence" value="ECO:0007669"/>
    <property type="project" value="TreeGrafter"/>
</dbReference>
<dbReference type="Proteomes" id="UP000268162">
    <property type="component" value="Unassembled WGS sequence"/>
</dbReference>
<evidence type="ECO:0000256" key="3">
    <source>
        <dbReference type="ARBA" id="ARBA00018242"/>
    </source>
</evidence>
<evidence type="ECO:0000256" key="2">
    <source>
        <dbReference type="ARBA" id="ARBA00008137"/>
    </source>
</evidence>
<evidence type="ECO:0000256" key="5">
    <source>
        <dbReference type="ARBA" id="ARBA00022728"/>
    </source>
</evidence>
<keyword evidence="10" id="KW-1185">Reference proteome</keyword>
<accession>A0A4V1J5E9</accession>
<comment type="subcellular location">
    <subcellularLocation>
        <location evidence="1">Nucleus</location>
    </subcellularLocation>
</comment>
<keyword evidence="6" id="KW-0508">mRNA splicing</keyword>
<keyword evidence="7" id="KW-0539">Nucleus</keyword>
<proteinExistence type="inferred from homology"/>
<evidence type="ECO:0000259" key="8">
    <source>
        <dbReference type="SMART" id="SM00500"/>
    </source>
</evidence>
<gene>
    <name evidence="9" type="ORF">BJ085DRAFT_1059</name>
</gene>
<dbReference type="SUPFAM" id="SSF47938">
    <property type="entry name" value="Functional domain of the splicing factor Prp18"/>
    <property type="match status" value="1"/>
</dbReference>
<evidence type="ECO:0000313" key="10">
    <source>
        <dbReference type="Proteomes" id="UP000268162"/>
    </source>
</evidence>
<dbReference type="Pfam" id="PF08799">
    <property type="entry name" value="PRP4"/>
    <property type="match status" value="1"/>
</dbReference>
<dbReference type="GO" id="GO:0000350">
    <property type="term" value="P:generation of catalytic spliceosome for second transesterification step"/>
    <property type="evidence" value="ECO:0007669"/>
    <property type="project" value="TreeGrafter"/>
</dbReference>
<sequence length="252" mass="28954">ISPEETVRRLRQRGHPIRLFGETDRRRAIRLRQIEIAEEHSEGQQNDFMKKMEETETGLALEALQRQAEGGRPTGLTSEYDTTLLNRDLLKSDPSLAYTLVYVYLKRLLFEWGDDLAQRPEEIRTSGPGKRETATQRLSSEHLEPLFKRLKRQRVESDIIDLIVEIARCLQAREYLQANEAYLQMSIGNAAWPIGVTMVGIHARSAREKISSNQVAHVLNTEEQRKWIQSLKRLMTFAQNKYPPTDGAKAVG</sequence>
<evidence type="ECO:0000256" key="4">
    <source>
        <dbReference type="ARBA" id="ARBA00022664"/>
    </source>
</evidence>
<evidence type="ECO:0000256" key="7">
    <source>
        <dbReference type="ARBA" id="ARBA00023242"/>
    </source>
</evidence>
<feature type="non-terminal residue" evidence="9">
    <location>
        <position position="252"/>
    </location>
</feature>
<reference evidence="10" key="1">
    <citation type="journal article" date="2018" name="Nat. Microbiol.">
        <title>Leveraging single-cell genomics to expand the fungal tree of life.</title>
        <authorList>
            <person name="Ahrendt S.R."/>
            <person name="Quandt C.A."/>
            <person name="Ciobanu D."/>
            <person name="Clum A."/>
            <person name="Salamov A."/>
            <person name="Andreopoulos B."/>
            <person name="Cheng J.F."/>
            <person name="Woyke T."/>
            <person name="Pelin A."/>
            <person name="Henrissat B."/>
            <person name="Reynolds N.K."/>
            <person name="Benny G.L."/>
            <person name="Smith M.E."/>
            <person name="James T.Y."/>
            <person name="Grigoriev I.V."/>
        </authorList>
    </citation>
    <scope>NUCLEOTIDE SEQUENCE [LARGE SCALE GENOMIC DNA]</scope>
    <source>
        <strain evidence="10">RSA 468</strain>
    </source>
</reference>
<dbReference type="Pfam" id="PF02840">
    <property type="entry name" value="Prp18"/>
    <property type="match status" value="1"/>
</dbReference>
<comment type="similarity">
    <text evidence="2">Belongs to the PRP18 family.</text>
</comment>
<name>A0A4V1J5E9_9FUNG</name>
<dbReference type="Gene3D" id="1.20.940.10">
    <property type="entry name" value="Functional domain of the splicing factor Prp18"/>
    <property type="match status" value="1"/>
</dbReference>
<dbReference type="SUPFAM" id="SSF158230">
    <property type="entry name" value="PRP4-like"/>
    <property type="match status" value="1"/>
</dbReference>
<keyword evidence="5" id="KW-0747">Spliceosome</keyword>
<evidence type="ECO:0000256" key="6">
    <source>
        <dbReference type="ARBA" id="ARBA00023187"/>
    </source>
</evidence>
<dbReference type="PANTHER" id="PTHR13007">
    <property type="entry name" value="PRE-MRNA SPLICING FACTOR-RELATED"/>
    <property type="match status" value="1"/>
</dbReference>
<dbReference type="InterPro" id="IPR036285">
    <property type="entry name" value="PRP4-like_sf"/>
</dbReference>
<dbReference type="AlphaFoldDB" id="A0A4V1J5E9"/>
<protein>
    <recommendedName>
        <fullName evidence="3">Pre-mRNA-splicing factor 18</fullName>
    </recommendedName>
</protein>
<dbReference type="InterPro" id="IPR014906">
    <property type="entry name" value="PRP4-like"/>
</dbReference>
<dbReference type="GO" id="GO:0071021">
    <property type="term" value="C:U2-type post-spliceosomal complex"/>
    <property type="evidence" value="ECO:0007669"/>
    <property type="project" value="TreeGrafter"/>
</dbReference>
<dbReference type="InterPro" id="IPR004098">
    <property type="entry name" value="Prp18"/>
</dbReference>
<dbReference type="GO" id="GO:0005682">
    <property type="term" value="C:U5 snRNP"/>
    <property type="evidence" value="ECO:0007669"/>
    <property type="project" value="TreeGrafter"/>
</dbReference>
<dbReference type="SMART" id="SM00500">
    <property type="entry name" value="SFM"/>
    <property type="match status" value="1"/>
</dbReference>
<organism evidence="9 10">
    <name type="scientific">Dimargaris cristalligena</name>
    <dbReference type="NCBI Taxonomy" id="215637"/>
    <lineage>
        <taxon>Eukaryota</taxon>
        <taxon>Fungi</taxon>
        <taxon>Fungi incertae sedis</taxon>
        <taxon>Zoopagomycota</taxon>
        <taxon>Kickxellomycotina</taxon>
        <taxon>Dimargaritomycetes</taxon>
        <taxon>Dimargaritales</taxon>
        <taxon>Dimargaritaceae</taxon>
        <taxon>Dimargaris</taxon>
    </lineage>
</organism>